<evidence type="ECO:0000313" key="14">
    <source>
        <dbReference type="EMBL" id="MBD2844770.1"/>
    </source>
</evidence>
<feature type="binding site" evidence="11">
    <location>
        <position position="242"/>
    </location>
    <ligand>
        <name>Mn(2+)</name>
        <dbReference type="ChEBI" id="CHEBI:29035"/>
    </ligand>
</feature>
<feature type="binding site" evidence="11">
    <location>
        <position position="461"/>
    </location>
    <ligand>
        <name>Mn(2+)</name>
        <dbReference type="ChEBI" id="CHEBI:29035"/>
    </ligand>
</feature>
<dbReference type="PANTHER" id="PTHR47371:SF3">
    <property type="entry name" value="PHOSPHOGLYCEROL TRANSFERASE I"/>
    <property type="match status" value="1"/>
</dbReference>
<dbReference type="Gene3D" id="3.40.720.10">
    <property type="entry name" value="Alkaline Phosphatase, subunit A"/>
    <property type="match status" value="1"/>
</dbReference>
<comment type="caution">
    <text evidence="14">The sequence shown here is derived from an EMBL/GenBank/DDBJ whole genome shotgun (WGS) entry which is preliminary data.</text>
</comment>
<proteinExistence type="inferred from homology"/>
<dbReference type="EMBL" id="JACXIZ010000012">
    <property type="protein sequence ID" value="MBD2844770.1"/>
    <property type="molecule type" value="Genomic_DNA"/>
</dbReference>
<feature type="transmembrane region" description="Helical" evidence="12">
    <location>
        <begin position="12"/>
        <end position="34"/>
    </location>
</feature>
<keyword evidence="5 12" id="KW-0812">Transmembrane</keyword>
<keyword evidence="10" id="KW-0464">Manganese</keyword>
<feature type="binding site" evidence="11">
    <location>
        <position position="460"/>
    </location>
    <ligand>
        <name>Mn(2+)</name>
        <dbReference type="ChEBI" id="CHEBI:29035"/>
    </ligand>
</feature>
<dbReference type="Proteomes" id="UP000621560">
    <property type="component" value="Unassembled WGS sequence"/>
</dbReference>
<dbReference type="GO" id="GO:0005886">
    <property type="term" value="C:plasma membrane"/>
    <property type="evidence" value="ECO:0007669"/>
    <property type="project" value="UniProtKB-SubCell"/>
</dbReference>
<evidence type="ECO:0000256" key="6">
    <source>
        <dbReference type="ARBA" id="ARBA00022989"/>
    </source>
</evidence>
<protein>
    <submittedName>
        <fullName evidence="14">LTA synthase family protein</fullName>
    </submittedName>
</protein>
<feature type="transmembrane region" description="Helical" evidence="12">
    <location>
        <begin position="118"/>
        <end position="136"/>
    </location>
</feature>
<evidence type="ECO:0000256" key="10">
    <source>
        <dbReference type="PIRSR" id="PIRSR005091-2"/>
    </source>
</evidence>
<gene>
    <name evidence="14" type="ORF">IDH44_06170</name>
</gene>
<evidence type="ECO:0000256" key="11">
    <source>
        <dbReference type="PIRSR" id="PIRSR005091-3"/>
    </source>
</evidence>
<sequence length="615" mass="68520">MGVQPSLTRQALTAPFVWFSALMLIKIALAWSVIAGGSASAMLTDMLSVWVIFCLIETFARRRKLLYYMMVNVLLTTLFFAAIMYYKYYGVIVTYHALMQVNQVTEVKDSVFTLIDPQYMLIFIDILVLAVLLFARRRKLGRTGVVRLPRRFAVPGLVLLLVVCLGNVWPHRASMNELVQAEEMGLLNYEAYTMLKDKDEALEPLAEITPAAVREAKGIKEPDEPLMRGAAAGRHVIVVQLESFQALLLGRELAGTALTPNMNALLEEADYFSSFYQQVGQGNTSDAEYVVNTSLYIPQRGAASQIYGDKRLPSLPRLLGAHGYASATFHTNDVHFWNRDQLYRALGFDRYYDQAFFGDEDTISFGASDEVLYRKTAAELARLDAEGESLYAHIIAVTAHHPFRLPQRKLTLELPAAYRDTLPGDYLQAQHYADEAFGQFVAALKQNGLWERSVIVVYGDHLGLPMHALDDDDLDLLEELLGRPYTYADMLNVPLAIVIPGLTETGRVLPQPGGQSDILPTLANLLGVDADEQVHMGQDLYNHETNLLPQRYYLPSGSFVTGEAIFIPGSGFDDGEVYPAIGGPPATPPTDAQYERALRLLHLSDSYVRQLPAHD</sequence>
<evidence type="ECO:0000256" key="2">
    <source>
        <dbReference type="ARBA" id="ARBA00004936"/>
    </source>
</evidence>
<name>A0A927GRB4_9BACL</name>
<dbReference type="RefSeq" id="WP_190915739.1">
    <property type="nucleotide sequence ID" value="NZ_JACXIZ010000012.1"/>
</dbReference>
<keyword evidence="15" id="KW-1185">Reference proteome</keyword>
<feature type="binding site" evidence="10">
    <location>
        <position position="400"/>
    </location>
    <ligand>
        <name>substrate</name>
    </ligand>
</feature>
<evidence type="ECO:0000259" key="13">
    <source>
        <dbReference type="Pfam" id="PF00884"/>
    </source>
</evidence>
<comment type="similarity">
    <text evidence="3 8">Belongs to the LTA synthase family.</text>
</comment>
<dbReference type="GO" id="GO:0046872">
    <property type="term" value="F:metal ion binding"/>
    <property type="evidence" value="ECO:0007669"/>
    <property type="project" value="UniProtKB-KW"/>
</dbReference>
<evidence type="ECO:0000256" key="3">
    <source>
        <dbReference type="ARBA" id="ARBA00009983"/>
    </source>
</evidence>
<evidence type="ECO:0000256" key="4">
    <source>
        <dbReference type="ARBA" id="ARBA00022475"/>
    </source>
</evidence>
<dbReference type="Pfam" id="PF00884">
    <property type="entry name" value="Sulfatase"/>
    <property type="match status" value="1"/>
</dbReference>
<keyword evidence="7 8" id="KW-0472">Membrane</keyword>
<dbReference type="SUPFAM" id="SSF53649">
    <property type="entry name" value="Alkaline phosphatase-like"/>
    <property type="match status" value="1"/>
</dbReference>
<feature type="transmembrane region" description="Helical" evidence="12">
    <location>
        <begin position="66"/>
        <end position="86"/>
    </location>
</feature>
<dbReference type="InterPro" id="IPR012160">
    <property type="entry name" value="LtaS-like"/>
</dbReference>
<feature type="domain" description="Sulfatase N-terminal" evidence="13">
    <location>
        <begin position="235"/>
        <end position="528"/>
    </location>
</feature>
<keyword evidence="10" id="KW-0479">Metal-binding</keyword>
<keyword evidence="4 8" id="KW-1003">Cell membrane</keyword>
<reference evidence="14" key="1">
    <citation type="submission" date="2020-09" db="EMBL/GenBank/DDBJ databases">
        <title>A novel bacterium of genus Paenibacillus, isolated from South China Sea.</title>
        <authorList>
            <person name="Huang H."/>
            <person name="Mo K."/>
            <person name="Hu Y."/>
        </authorList>
    </citation>
    <scope>NUCLEOTIDE SEQUENCE</scope>
    <source>
        <strain evidence="14">IB182496</strain>
    </source>
</reference>
<comment type="subcellular location">
    <subcellularLocation>
        <location evidence="1">Cell membrane</location>
        <topology evidence="1">Multi-pass membrane protein</topology>
    </subcellularLocation>
</comment>
<evidence type="ECO:0000256" key="9">
    <source>
        <dbReference type="PIRSR" id="PIRSR005091-1"/>
    </source>
</evidence>
<feature type="transmembrane region" description="Helical" evidence="12">
    <location>
        <begin position="148"/>
        <end position="169"/>
    </location>
</feature>
<dbReference type="InterPro" id="IPR050448">
    <property type="entry name" value="OpgB/LTA_synthase_biosynth"/>
</dbReference>
<keyword evidence="6 12" id="KW-1133">Transmembrane helix</keyword>
<dbReference type="InterPro" id="IPR017850">
    <property type="entry name" value="Alkaline_phosphatase_core_sf"/>
</dbReference>
<organism evidence="14 15">
    <name type="scientific">Paenibacillus sabuli</name>
    <dbReference type="NCBI Taxonomy" id="2772509"/>
    <lineage>
        <taxon>Bacteria</taxon>
        <taxon>Bacillati</taxon>
        <taxon>Bacillota</taxon>
        <taxon>Bacilli</taxon>
        <taxon>Bacillales</taxon>
        <taxon>Paenibacillaceae</taxon>
        <taxon>Paenibacillus</taxon>
    </lineage>
</organism>
<evidence type="ECO:0000256" key="5">
    <source>
        <dbReference type="ARBA" id="ARBA00022692"/>
    </source>
</evidence>
<feature type="active site" evidence="9">
    <location>
        <position position="284"/>
    </location>
</feature>
<evidence type="ECO:0000256" key="1">
    <source>
        <dbReference type="ARBA" id="ARBA00004651"/>
    </source>
</evidence>
<dbReference type="InterPro" id="IPR000917">
    <property type="entry name" value="Sulfatase_N"/>
</dbReference>
<evidence type="ECO:0000256" key="8">
    <source>
        <dbReference type="PIRNR" id="PIRNR005091"/>
    </source>
</evidence>
<dbReference type="Gene3D" id="3.30.1120.170">
    <property type="match status" value="1"/>
</dbReference>
<accession>A0A927GRB4</accession>
<dbReference type="PANTHER" id="PTHR47371">
    <property type="entry name" value="LIPOTEICHOIC ACID SYNTHASE"/>
    <property type="match status" value="1"/>
</dbReference>
<evidence type="ECO:0000256" key="12">
    <source>
        <dbReference type="SAM" id="Phobius"/>
    </source>
</evidence>
<dbReference type="PIRSF" id="PIRSF005091">
    <property type="entry name" value="Mmb_sulf_HI1246"/>
    <property type="match status" value="1"/>
</dbReference>
<feature type="binding site" evidence="11">
    <location>
        <position position="284"/>
    </location>
    <ligand>
        <name>Mn(2+)</name>
        <dbReference type="ChEBI" id="CHEBI:29035"/>
    </ligand>
</feature>
<comment type="pathway">
    <text evidence="2">Cell wall biogenesis; lipoteichoic acid biosynthesis.</text>
</comment>
<evidence type="ECO:0000313" key="15">
    <source>
        <dbReference type="Proteomes" id="UP000621560"/>
    </source>
</evidence>
<dbReference type="CDD" id="cd16015">
    <property type="entry name" value="LTA_synthase"/>
    <property type="match status" value="1"/>
</dbReference>
<dbReference type="AlphaFoldDB" id="A0A927GRB4"/>
<evidence type="ECO:0000256" key="7">
    <source>
        <dbReference type="ARBA" id="ARBA00023136"/>
    </source>
</evidence>